<evidence type="ECO:0000313" key="4">
    <source>
        <dbReference type="Proteomes" id="UP001155128"/>
    </source>
</evidence>
<reference evidence="3" key="1">
    <citation type="submission" date="2022-06" db="EMBL/GenBank/DDBJ databases">
        <title>Sphingomicrobium sedimins sp. nov., a marine bacterium isolated from tidal flat.</title>
        <authorList>
            <person name="Kim C.-H."/>
            <person name="Yoo Y."/>
            <person name="Kim J.-J."/>
        </authorList>
    </citation>
    <scope>NUCLEOTIDE SEQUENCE</scope>
    <source>
        <strain evidence="3">GRR-S6-50</strain>
    </source>
</reference>
<dbReference type="Proteomes" id="UP001155128">
    <property type="component" value="Unassembled WGS sequence"/>
</dbReference>
<dbReference type="InterPro" id="IPR005903">
    <property type="entry name" value="BchC"/>
</dbReference>
<dbReference type="AlphaFoldDB" id="A0A9X2J3T6"/>
<evidence type="ECO:0000313" key="3">
    <source>
        <dbReference type="EMBL" id="MCM8556527.1"/>
    </source>
</evidence>
<gene>
    <name evidence="3" type="primary">bchC</name>
    <name evidence="3" type="ORF">NDO55_01670</name>
</gene>
<dbReference type="CDD" id="cd08255">
    <property type="entry name" value="2-desacetyl-2-hydroxyethyl_bacteriochlorophyllide_like"/>
    <property type="match status" value="1"/>
</dbReference>
<dbReference type="InterPro" id="IPR011032">
    <property type="entry name" value="GroES-like_sf"/>
</dbReference>
<protein>
    <submittedName>
        <fullName evidence="3">Chlorophyll synthesis pathway protein BchC</fullName>
    </submittedName>
</protein>
<organism evidence="3 4">
    <name type="scientific">Sphingomicrobium sediminis</name>
    <dbReference type="NCBI Taxonomy" id="2950949"/>
    <lineage>
        <taxon>Bacteria</taxon>
        <taxon>Pseudomonadati</taxon>
        <taxon>Pseudomonadota</taxon>
        <taxon>Alphaproteobacteria</taxon>
        <taxon>Sphingomonadales</taxon>
        <taxon>Sphingomonadaceae</taxon>
        <taxon>Sphingomicrobium</taxon>
    </lineage>
</organism>
<dbReference type="Pfam" id="PF08240">
    <property type="entry name" value="ADH_N"/>
    <property type="match status" value="1"/>
</dbReference>
<dbReference type="SUPFAM" id="SSF51735">
    <property type="entry name" value="NAD(P)-binding Rossmann-fold domains"/>
    <property type="match status" value="1"/>
</dbReference>
<accession>A0A9X2J3T6</accession>
<dbReference type="EMBL" id="JAMSHT010000001">
    <property type="protein sequence ID" value="MCM8556527.1"/>
    <property type="molecule type" value="Genomic_DNA"/>
</dbReference>
<dbReference type="GO" id="GO:0036354">
    <property type="term" value="F:bacteriochlorophyllide-a dehydrogenase activity"/>
    <property type="evidence" value="ECO:0007669"/>
    <property type="project" value="InterPro"/>
</dbReference>
<dbReference type="InterPro" id="IPR036291">
    <property type="entry name" value="NAD(P)-bd_dom_sf"/>
</dbReference>
<dbReference type="InterPro" id="IPR013154">
    <property type="entry name" value="ADH-like_N"/>
</dbReference>
<dbReference type="NCBIfam" id="TIGR01202">
    <property type="entry name" value="bchC"/>
    <property type="match status" value="1"/>
</dbReference>
<sequence>MQAAAVILEAPERMTLRQVELTPKNSGDVVVQIHYSGVSTGTEKLLWTGAMPPFPGMGYPLVPGYESVGRIIDAGADAEARIGEWVFVPGANCFDGARGLFGGSASQVIIPSARALPVSESLGADGVLHALAATAYHALAGGDAPDLVIGHGVLGRLITRLAIARGAPAPVVWETRADRRKGGSGYKIIDPKDDDRRDYACIYDASGSAELVDQLVMRLAKGGEIVLAGFYPDRIDFAFAPAFMKEARLRIAAEWQPEDLAAVSALVAAGDVGLGNLISHVRPATEATEAYPAAFNDADCLKMVLDWSAA</sequence>
<dbReference type="RefSeq" id="WP_252111808.1">
    <property type="nucleotide sequence ID" value="NZ_JAMSHT010000001.1"/>
</dbReference>
<name>A0A9X2J3T6_9SPHN</name>
<feature type="domain" description="Alcohol dehydrogenase-like N-terminal" evidence="2">
    <location>
        <begin position="26"/>
        <end position="118"/>
    </location>
</feature>
<dbReference type="Gene3D" id="3.90.180.10">
    <property type="entry name" value="Medium-chain alcohol dehydrogenases, catalytic domain"/>
    <property type="match status" value="1"/>
</dbReference>
<dbReference type="PANTHER" id="PTHR43189">
    <property type="entry name" value="ZINC-TYPE ALCOHOL DEHYDROGENASE-LIKE PROTEIN C1198.01-RELATED"/>
    <property type="match status" value="1"/>
</dbReference>
<dbReference type="PANTHER" id="PTHR43189:SF1">
    <property type="entry name" value="ZINC-TYPE ALCOHOL DEHYDROGENASE-LIKE PROTEIN C1198.01"/>
    <property type="match status" value="1"/>
</dbReference>
<proteinExistence type="predicted"/>
<evidence type="ECO:0000259" key="2">
    <source>
        <dbReference type="Pfam" id="PF08240"/>
    </source>
</evidence>
<comment type="caution">
    <text evidence="3">The sequence shown here is derived from an EMBL/GenBank/DDBJ whole genome shotgun (WGS) entry which is preliminary data.</text>
</comment>
<keyword evidence="1" id="KW-0560">Oxidoreductase</keyword>
<dbReference type="SUPFAM" id="SSF50129">
    <property type="entry name" value="GroES-like"/>
    <property type="match status" value="1"/>
</dbReference>
<evidence type="ECO:0000256" key="1">
    <source>
        <dbReference type="ARBA" id="ARBA00023002"/>
    </source>
</evidence>
<keyword evidence="4" id="KW-1185">Reference proteome</keyword>